<dbReference type="InterPro" id="IPR001917">
    <property type="entry name" value="Aminotrans_II_pyridoxalP_BS"/>
</dbReference>
<dbReference type="InterPro" id="IPR015422">
    <property type="entry name" value="PyrdxlP-dep_Trfase_small"/>
</dbReference>
<dbReference type="InterPro" id="IPR015421">
    <property type="entry name" value="PyrdxlP-dep_Trfase_major"/>
</dbReference>
<evidence type="ECO:0000256" key="8">
    <source>
        <dbReference type="RuleBase" id="RU003693"/>
    </source>
</evidence>
<evidence type="ECO:0000256" key="4">
    <source>
        <dbReference type="ARBA" id="ARBA00010008"/>
    </source>
</evidence>
<comment type="pathway">
    <text evidence="3">Sphingolipid metabolism.</text>
</comment>
<evidence type="ECO:0000256" key="2">
    <source>
        <dbReference type="ARBA" id="ARBA00004760"/>
    </source>
</evidence>
<name>A0A087SAC6_AUXPR</name>
<evidence type="ECO:0000256" key="7">
    <source>
        <dbReference type="ARBA" id="ARBA00022919"/>
    </source>
</evidence>
<evidence type="ECO:0000313" key="11">
    <source>
        <dbReference type="Proteomes" id="UP000028924"/>
    </source>
</evidence>
<dbReference type="PANTHER" id="PTHR13693">
    <property type="entry name" value="CLASS II AMINOTRANSFERASE/8-AMINO-7-OXONONANOATE SYNTHASE"/>
    <property type="match status" value="1"/>
</dbReference>
<dbReference type="GO" id="GO:0030170">
    <property type="term" value="F:pyridoxal phosphate binding"/>
    <property type="evidence" value="ECO:0007669"/>
    <property type="project" value="InterPro"/>
</dbReference>
<sequence length="375" mass="38977">MPRRCTVLCRPVAAVWAPGGAQTVGTGPGRTVRLFSLNDYLGLSTHPQVCAAAASAALAVGSGPRSSALVGGYTTHHRELESDLATLAGQGTEECLLFPSGFAANCSVMAAVAGSPEVEVFSDELNHASLVDGLRLAKAAGARVQVYRHNDMAHLESLLQASPAKPTSRRLVITDTLFSMDGDYAPLARLAELRRAHGFLLAVDEAHATLVCGDSVDLHLGTLSKAVGCSGGFLACSRAWKALLVAKARGQVFSTAMPVPMAAAASAALRVAREEPELRRRLWRHVGVLSGALGVPSRSPILPVVVGAEARALRLADDLWRAGFHVPAIRPPTVPPGTSRLRISLSAAHSDADVVALVRALQGQGLAGASAAARL</sequence>
<organism evidence="10 11">
    <name type="scientific">Auxenochlorella protothecoides</name>
    <name type="common">Green microalga</name>
    <name type="synonym">Chlorella protothecoides</name>
    <dbReference type="NCBI Taxonomy" id="3075"/>
    <lineage>
        <taxon>Eukaryota</taxon>
        <taxon>Viridiplantae</taxon>
        <taxon>Chlorophyta</taxon>
        <taxon>core chlorophytes</taxon>
        <taxon>Trebouxiophyceae</taxon>
        <taxon>Chlorellales</taxon>
        <taxon>Chlorellaceae</taxon>
        <taxon>Auxenochlorella</taxon>
    </lineage>
</organism>
<dbReference type="Pfam" id="PF00155">
    <property type="entry name" value="Aminotran_1_2"/>
    <property type="match status" value="1"/>
</dbReference>
<keyword evidence="7" id="KW-0443">Lipid metabolism</keyword>
<dbReference type="PANTHER" id="PTHR13693:SF77">
    <property type="entry name" value="8-AMINO-7-OXONONANOATE SYNTHASE"/>
    <property type="match status" value="1"/>
</dbReference>
<dbReference type="AlphaFoldDB" id="A0A087SAC6"/>
<evidence type="ECO:0000256" key="3">
    <source>
        <dbReference type="ARBA" id="ARBA00004991"/>
    </source>
</evidence>
<protein>
    <submittedName>
        <fullName evidence="10">8-amino-7-oxononanoate synthase</fullName>
    </submittedName>
</protein>
<dbReference type="GO" id="GO:0016020">
    <property type="term" value="C:membrane"/>
    <property type="evidence" value="ECO:0007669"/>
    <property type="project" value="GOC"/>
</dbReference>
<evidence type="ECO:0000256" key="1">
    <source>
        <dbReference type="ARBA" id="ARBA00001933"/>
    </source>
</evidence>
<evidence type="ECO:0000259" key="9">
    <source>
        <dbReference type="Pfam" id="PF00155"/>
    </source>
</evidence>
<dbReference type="Proteomes" id="UP000028924">
    <property type="component" value="Unassembled WGS sequence"/>
</dbReference>
<dbReference type="GO" id="GO:0016740">
    <property type="term" value="F:transferase activity"/>
    <property type="evidence" value="ECO:0007669"/>
    <property type="project" value="UniProtKB-KW"/>
</dbReference>
<dbReference type="InterPro" id="IPR004839">
    <property type="entry name" value="Aminotransferase_I/II_large"/>
</dbReference>
<dbReference type="RefSeq" id="XP_011395536.1">
    <property type="nucleotide sequence ID" value="XM_011397234.1"/>
</dbReference>
<comment type="similarity">
    <text evidence="4">Belongs to the class-II pyridoxal-phosphate-dependent aminotransferase family. BioF subfamily.</text>
</comment>
<gene>
    <name evidence="10" type="ORF">F751_0476</name>
</gene>
<dbReference type="KEGG" id="apro:F751_0476"/>
<dbReference type="OrthoDB" id="10263824at2759"/>
<keyword evidence="7" id="KW-0746">Sphingolipid metabolism</keyword>
<keyword evidence="5" id="KW-0808">Transferase</keyword>
<reference evidence="10 11" key="1">
    <citation type="journal article" date="2014" name="BMC Genomics">
        <title>Oil accumulation mechanisms of the oleaginous microalga Chlorella protothecoides revealed through its genome, transcriptomes, and proteomes.</title>
        <authorList>
            <person name="Gao C."/>
            <person name="Wang Y."/>
            <person name="Shen Y."/>
            <person name="Yan D."/>
            <person name="He X."/>
            <person name="Dai J."/>
            <person name="Wu Q."/>
        </authorList>
    </citation>
    <scope>NUCLEOTIDE SEQUENCE [LARGE SCALE GENOMIC DNA]</scope>
    <source>
        <strain evidence="10 11">0710</strain>
    </source>
</reference>
<dbReference type="PROSITE" id="PS00599">
    <property type="entry name" value="AA_TRANSFER_CLASS_2"/>
    <property type="match status" value="1"/>
</dbReference>
<dbReference type="EMBL" id="KL662079">
    <property type="protein sequence ID" value="KFM22680.1"/>
    <property type="molecule type" value="Genomic_DNA"/>
</dbReference>
<keyword evidence="11" id="KW-1185">Reference proteome</keyword>
<dbReference type="Gene3D" id="3.90.1150.10">
    <property type="entry name" value="Aspartate Aminotransferase, domain 1"/>
    <property type="match status" value="1"/>
</dbReference>
<dbReference type="GeneID" id="23611867"/>
<evidence type="ECO:0000256" key="5">
    <source>
        <dbReference type="ARBA" id="ARBA00022679"/>
    </source>
</evidence>
<accession>A0A087SAC6</accession>
<dbReference type="eggNOG" id="KOG1359">
    <property type="taxonomic scope" value="Eukaryota"/>
</dbReference>
<proteinExistence type="inferred from homology"/>
<dbReference type="InterPro" id="IPR050087">
    <property type="entry name" value="AON_synthase_class-II"/>
</dbReference>
<dbReference type="UniPathway" id="UPA00222"/>
<dbReference type="GO" id="GO:0009102">
    <property type="term" value="P:biotin biosynthetic process"/>
    <property type="evidence" value="ECO:0007669"/>
    <property type="project" value="TreeGrafter"/>
</dbReference>
<evidence type="ECO:0000256" key="6">
    <source>
        <dbReference type="ARBA" id="ARBA00022898"/>
    </source>
</evidence>
<feature type="domain" description="Aminotransferase class I/classII large" evidence="9">
    <location>
        <begin position="34"/>
        <end position="361"/>
    </location>
</feature>
<comment type="cofactor">
    <cofactor evidence="1 8">
        <name>pyridoxal 5'-phosphate</name>
        <dbReference type="ChEBI" id="CHEBI:597326"/>
    </cofactor>
</comment>
<dbReference type="STRING" id="3075.A0A087SAC6"/>
<comment type="pathway">
    <text evidence="2">Lipid metabolism; sphingolipid metabolism.</text>
</comment>
<dbReference type="Gene3D" id="3.40.640.10">
    <property type="entry name" value="Type I PLP-dependent aspartate aminotransferase-like (Major domain)"/>
    <property type="match status" value="1"/>
</dbReference>
<dbReference type="SUPFAM" id="SSF53383">
    <property type="entry name" value="PLP-dependent transferases"/>
    <property type="match status" value="1"/>
</dbReference>
<evidence type="ECO:0000313" key="10">
    <source>
        <dbReference type="EMBL" id="KFM22680.1"/>
    </source>
</evidence>
<dbReference type="GO" id="GO:0006665">
    <property type="term" value="P:sphingolipid metabolic process"/>
    <property type="evidence" value="ECO:0007669"/>
    <property type="project" value="UniProtKB-UniPathway"/>
</dbReference>
<keyword evidence="6 8" id="KW-0663">Pyridoxal phosphate</keyword>
<dbReference type="InterPro" id="IPR015424">
    <property type="entry name" value="PyrdxlP-dep_Trfase"/>
</dbReference>